<dbReference type="OrthoDB" id="2375467at2"/>
<dbReference type="GO" id="GO:0110001">
    <property type="term" value="C:toxin-antitoxin complex"/>
    <property type="evidence" value="ECO:0007669"/>
    <property type="project" value="InterPro"/>
</dbReference>
<sequence length="146" mass="16271">MYYVNRKQIEIILGQIPDINKGLRAAATSWDGGTFTGLVQERCLHLAIEVVTDVGSSLIDGFIMRDAGSYEDIISIIHEEKVFEGSSLYDLLIRLVALRKPLVQDYYVWDRTALHPLTAQLPEALEQFAAAVQSYLDQELGAQASV</sequence>
<dbReference type="Gene3D" id="1.20.120.580">
    <property type="entry name" value="bsu32300-like"/>
    <property type="match status" value="1"/>
</dbReference>
<reference evidence="5 6" key="1">
    <citation type="submission" date="2014-08" db="EMBL/GenBank/DDBJ databases">
        <title>Comparative genomics of the Paenibacillus odorifer group.</title>
        <authorList>
            <person name="den Bakker H.C."/>
            <person name="Tsai Y.-C."/>
            <person name="Martin N."/>
            <person name="Korlach J."/>
            <person name="Wiedmann M."/>
        </authorList>
    </citation>
    <scope>NUCLEOTIDE SEQUENCE [LARGE SCALE GENOMIC DNA]</scope>
    <source>
        <strain evidence="5 6">DSM 15220</strain>
    </source>
</reference>
<dbReference type="AlphaFoldDB" id="A0A089NGR8"/>
<dbReference type="GO" id="GO:0004540">
    <property type="term" value="F:RNA nuclease activity"/>
    <property type="evidence" value="ECO:0007669"/>
    <property type="project" value="InterPro"/>
</dbReference>
<evidence type="ECO:0000256" key="3">
    <source>
        <dbReference type="ARBA" id="ARBA00022801"/>
    </source>
</evidence>
<organism evidence="5 6">
    <name type="scientific">Paenibacillus graminis</name>
    <dbReference type="NCBI Taxonomy" id="189425"/>
    <lineage>
        <taxon>Bacteria</taxon>
        <taxon>Bacillati</taxon>
        <taxon>Bacillota</taxon>
        <taxon>Bacilli</taxon>
        <taxon>Bacillales</taxon>
        <taxon>Paenibacillaceae</taxon>
        <taxon>Paenibacillus</taxon>
    </lineage>
</organism>
<protein>
    <recommendedName>
        <fullName evidence="7">DUF86 domain-containing protein</fullName>
    </recommendedName>
</protein>
<comment type="similarity">
    <text evidence="4">Belongs to the HepT RNase toxin family.</text>
</comment>
<keyword evidence="3" id="KW-0378">Hydrolase</keyword>
<dbReference type="STRING" id="189425.PGRAT_11730"/>
<keyword evidence="2" id="KW-0540">Nuclease</keyword>
<gene>
    <name evidence="5" type="ORF">PGRAT_11730</name>
</gene>
<dbReference type="InterPro" id="IPR037038">
    <property type="entry name" value="HepT-like_sf"/>
</dbReference>
<dbReference type="Pfam" id="PF01934">
    <property type="entry name" value="HepT-like"/>
    <property type="match status" value="1"/>
</dbReference>
<proteinExistence type="inferred from homology"/>
<evidence type="ECO:0000313" key="5">
    <source>
        <dbReference type="EMBL" id="AIQ68204.1"/>
    </source>
</evidence>
<evidence type="ECO:0000256" key="1">
    <source>
        <dbReference type="ARBA" id="ARBA00022649"/>
    </source>
</evidence>
<keyword evidence="6" id="KW-1185">Reference proteome</keyword>
<dbReference type="KEGG" id="pgm:PGRAT_11730"/>
<accession>A0A089NGR8</accession>
<evidence type="ECO:0000313" key="6">
    <source>
        <dbReference type="Proteomes" id="UP000029500"/>
    </source>
</evidence>
<dbReference type="RefSeq" id="WP_025703752.1">
    <property type="nucleotide sequence ID" value="NZ_CP009287.1"/>
</dbReference>
<dbReference type="PANTHER" id="PTHR33397">
    <property type="entry name" value="UPF0331 PROTEIN YUTE"/>
    <property type="match status" value="1"/>
</dbReference>
<evidence type="ECO:0000256" key="2">
    <source>
        <dbReference type="ARBA" id="ARBA00022722"/>
    </source>
</evidence>
<name>A0A089NGR8_9BACL</name>
<dbReference type="InterPro" id="IPR008201">
    <property type="entry name" value="HepT-like"/>
</dbReference>
<dbReference type="EMBL" id="CP009287">
    <property type="protein sequence ID" value="AIQ68204.1"/>
    <property type="molecule type" value="Genomic_DNA"/>
</dbReference>
<evidence type="ECO:0000256" key="4">
    <source>
        <dbReference type="ARBA" id="ARBA00024207"/>
    </source>
</evidence>
<dbReference type="GO" id="GO:0016787">
    <property type="term" value="F:hydrolase activity"/>
    <property type="evidence" value="ECO:0007669"/>
    <property type="project" value="UniProtKB-KW"/>
</dbReference>
<dbReference type="InterPro" id="IPR052379">
    <property type="entry name" value="Type_VII_TA_RNase"/>
</dbReference>
<evidence type="ECO:0008006" key="7">
    <source>
        <dbReference type="Google" id="ProtNLM"/>
    </source>
</evidence>
<dbReference type="Proteomes" id="UP000029500">
    <property type="component" value="Chromosome"/>
</dbReference>
<dbReference type="PANTHER" id="PTHR33397:SF5">
    <property type="entry name" value="RNASE YUTE-RELATED"/>
    <property type="match status" value="1"/>
</dbReference>
<keyword evidence="1" id="KW-1277">Toxin-antitoxin system</keyword>
<dbReference type="HOGENOM" id="CLU_142825_1_0_9"/>
<dbReference type="eggNOG" id="COG2445">
    <property type="taxonomic scope" value="Bacteria"/>
</dbReference>